<sequence>MSKADSLTLAPARRAGGEVVLPGSKSISNRALLLSALAQGRTRLQGLLDSDDTRVMLAALRQLGVAVRNIGPTEVEIEGACPFPVRQAELFLGNAGTAFRPMTAALAVMGGDYQLSGVPRMHERPIGDLVDGLRALGADIRYLGAEGYPPLAIGRGSLKVDRPVRVKGSVSSQFLTALLMAAPMLASRAGADLVIEVEGELISKPYILITLNLMARFGVEVRREGWNRYVVPAGAAYRSPGTLPIEGDASSASYFMALGAIAGGPVRIRGVGAASIQGDVAFADTLEAMGARIRREADAIEAGGVCVAEGGRLQAFDLDFNLIPDAAMTAAALALYADGPCTLRNIGSWRVKETDRIHAMHTELAKLGAHVESGPDWLRVHPVQAGQWRPAAIATYDDHRMAMCFSLAAFGPVPVTILDPGCVSKTFPDYFTVFKGLLRD</sequence>
<comment type="function">
    <text evidence="1">Catalyzes the transfer of the enolpyruvyl moiety of phosphoenolpyruvate (PEP) to the 5-hydroxyl of shikimate-3-phosphate (S3P) to produce enolpyruvyl shikimate-3-phosphate and inorganic phosphate.</text>
</comment>
<accession>A0ABV8P539</accession>
<feature type="binding site" evidence="1">
    <location>
        <position position="203"/>
    </location>
    <ligand>
        <name>3-phosphoshikimate</name>
        <dbReference type="ChEBI" id="CHEBI:145989"/>
    </ligand>
</feature>
<dbReference type="Pfam" id="PF00275">
    <property type="entry name" value="EPSP_synthase"/>
    <property type="match status" value="1"/>
</dbReference>
<comment type="subcellular location">
    <subcellularLocation>
        <location evidence="1">Cytoplasm</location>
    </subcellularLocation>
</comment>
<comment type="catalytic activity">
    <reaction evidence="1">
        <text>3-phosphoshikimate + phosphoenolpyruvate = 5-O-(1-carboxyvinyl)-3-phosphoshikimate + phosphate</text>
        <dbReference type="Rhea" id="RHEA:21256"/>
        <dbReference type="ChEBI" id="CHEBI:43474"/>
        <dbReference type="ChEBI" id="CHEBI:57701"/>
        <dbReference type="ChEBI" id="CHEBI:58702"/>
        <dbReference type="ChEBI" id="CHEBI:145989"/>
        <dbReference type="EC" id="2.5.1.19"/>
    </reaction>
</comment>
<dbReference type="PIRSF" id="PIRSF000505">
    <property type="entry name" value="EPSPS"/>
    <property type="match status" value="1"/>
</dbReference>
<feature type="binding site" evidence="1">
    <location>
        <position position="172"/>
    </location>
    <ligand>
        <name>3-phosphoshikimate</name>
        <dbReference type="ChEBI" id="CHEBI:145989"/>
    </ligand>
</feature>
<keyword evidence="1 3" id="KW-0808">Transferase</keyword>
<protein>
    <recommendedName>
        <fullName evidence="1">3-phosphoshikimate 1-carboxyvinyltransferase</fullName>
        <ecNumber evidence="1">2.5.1.19</ecNumber>
    </recommendedName>
    <alternativeName>
        <fullName evidence="1">5-enolpyruvylshikimate-3-phosphate synthase</fullName>
        <shortName evidence="1">EPSP synthase</shortName>
        <shortName evidence="1">EPSPS</shortName>
    </alternativeName>
</protein>
<feature type="binding site" evidence="1">
    <location>
        <position position="352"/>
    </location>
    <ligand>
        <name>3-phosphoshikimate</name>
        <dbReference type="ChEBI" id="CHEBI:145989"/>
    </ligand>
</feature>
<evidence type="ECO:0000313" key="3">
    <source>
        <dbReference type="EMBL" id="MFC4203148.1"/>
    </source>
</evidence>
<feature type="binding site" evidence="1">
    <location>
        <position position="356"/>
    </location>
    <ligand>
        <name>phosphoenolpyruvate</name>
        <dbReference type="ChEBI" id="CHEBI:58702"/>
    </ligand>
</feature>
<feature type="active site" description="Proton acceptor" evidence="1">
    <location>
        <position position="325"/>
    </location>
</feature>
<dbReference type="InterPro" id="IPR006264">
    <property type="entry name" value="EPSP_synthase"/>
</dbReference>
<dbReference type="PROSITE" id="PS00885">
    <property type="entry name" value="EPSP_SYNTHASE_2"/>
    <property type="match status" value="1"/>
</dbReference>
<feature type="binding site" evidence="1">
    <location>
        <position position="173"/>
    </location>
    <ligand>
        <name>3-phosphoshikimate</name>
        <dbReference type="ChEBI" id="CHEBI:145989"/>
    </ligand>
</feature>
<feature type="domain" description="Enolpyruvate transferase" evidence="2">
    <location>
        <begin position="14"/>
        <end position="433"/>
    </location>
</feature>
<feature type="binding site" evidence="1">
    <location>
        <position position="96"/>
    </location>
    <ligand>
        <name>phosphoenolpyruvate</name>
        <dbReference type="ChEBI" id="CHEBI:58702"/>
    </ligand>
</feature>
<comment type="pathway">
    <text evidence="1">Metabolic intermediate biosynthesis; chorismate biosynthesis; chorismate from D-erythrose 4-phosphate and phosphoenolpyruvate: step 6/7.</text>
</comment>
<dbReference type="InterPro" id="IPR001986">
    <property type="entry name" value="Enolpyruvate_Tfrase_dom"/>
</dbReference>
<feature type="binding site" evidence="1">
    <location>
        <position position="124"/>
    </location>
    <ligand>
        <name>phosphoenolpyruvate</name>
        <dbReference type="ChEBI" id="CHEBI:58702"/>
    </ligand>
</feature>
<evidence type="ECO:0000256" key="1">
    <source>
        <dbReference type="HAMAP-Rule" id="MF_00210"/>
    </source>
</evidence>
<dbReference type="InterPro" id="IPR023193">
    <property type="entry name" value="EPSP_synthase_CS"/>
</dbReference>
<keyword evidence="1" id="KW-0963">Cytoplasm</keyword>
<proteinExistence type="inferred from homology"/>
<evidence type="ECO:0000259" key="2">
    <source>
        <dbReference type="Pfam" id="PF00275"/>
    </source>
</evidence>
<feature type="binding site" evidence="1">
    <location>
        <position position="425"/>
    </location>
    <ligand>
        <name>phosphoenolpyruvate</name>
        <dbReference type="ChEBI" id="CHEBI:58702"/>
    </ligand>
</feature>
<evidence type="ECO:0000313" key="4">
    <source>
        <dbReference type="Proteomes" id="UP001595848"/>
    </source>
</evidence>
<comment type="similarity">
    <text evidence="1">Belongs to the EPSP synthase family.</text>
</comment>
<dbReference type="PANTHER" id="PTHR21090:SF5">
    <property type="entry name" value="PENTAFUNCTIONAL AROM POLYPEPTIDE"/>
    <property type="match status" value="1"/>
</dbReference>
<comment type="subunit">
    <text evidence="1">Monomer.</text>
</comment>
<feature type="binding site" evidence="1">
    <location>
        <position position="25"/>
    </location>
    <ligand>
        <name>3-phosphoshikimate</name>
        <dbReference type="ChEBI" id="CHEBI:145989"/>
    </ligand>
</feature>
<dbReference type="NCBIfam" id="TIGR01356">
    <property type="entry name" value="aroA"/>
    <property type="match status" value="1"/>
</dbReference>
<feature type="binding site" evidence="1">
    <location>
        <position position="325"/>
    </location>
    <ligand>
        <name>3-phosphoshikimate</name>
        <dbReference type="ChEBI" id="CHEBI:145989"/>
    </ligand>
</feature>
<feature type="binding site" evidence="1">
    <location>
        <position position="26"/>
    </location>
    <ligand>
        <name>3-phosphoshikimate</name>
        <dbReference type="ChEBI" id="CHEBI:145989"/>
    </ligand>
</feature>
<comment type="caution">
    <text evidence="1">Lacks conserved residue(s) required for the propagation of feature annotation.</text>
</comment>
<organism evidence="3 4">
    <name type="scientific">Candidimonas humi</name>
    <dbReference type="NCBI Taxonomy" id="683355"/>
    <lineage>
        <taxon>Bacteria</taxon>
        <taxon>Pseudomonadati</taxon>
        <taxon>Pseudomonadota</taxon>
        <taxon>Betaproteobacteria</taxon>
        <taxon>Burkholderiales</taxon>
        <taxon>Alcaligenaceae</taxon>
        <taxon>Candidimonas</taxon>
    </lineage>
</organism>
<feature type="binding site" evidence="1">
    <location>
        <position position="30"/>
    </location>
    <ligand>
        <name>3-phosphoshikimate</name>
        <dbReference type="ChEBI" id="CHEBI:145989"/>
    </ligand>
</feature>
<dbReference type="GO" id="GO:0003866">
    <property type="term" value="F:3-phosphoshikimate 1-carboxyvinyltransferase activity"/>
    <property type="evidence" value="ECO:0007669"/>
    <property type="project" value="UniProtKB-EC"/>
</dbReference>
<reference evidence="4" key="1">
    <citation type="journal article" date="2019" name="Int. J. Syst. Evol. Microbiol.">
        <title>The Global Catalogue of Microorganisms (GCM) 10K type strain sequencing project: providing services to taxonomists for standard genome sequencing and annotation.</title>
        <authorList>
            <consortium name="The Broad Institute Genomics Platform"/>
            <consortium name="The Broad Institute Genome Sequencing Center for Infectious Disease"/>
            <person name="Wu L."/>
            <person name="Ma J."/>
        </authorList>
    </citation>
    <scope>NUCLEOTIDE SEQUENCE [LARGE SCALE GENOMIC DNA]</scope>
    <source>
        <strain evidence="4">LMG 24813</strain>
    </source>
</reference>
<keyword evidence="4" id="KW-1185">Reference proteome</keyword>
<dbReference type="Proteomes" id="UP001595848">
    <property type="component" value="Unassembled WGS sequence"/>
</dbReference>
<comment type="caution">
    <text evidence="3">The sequence shown here is derived from an EMBL/GenBank/DDBJ whole genome shotgun (WGS) entry which is preliminary data.</text>
</comment>
<gene>
    <name evidence="1 3" type="primary">aroA</name>
    <name evidence="3" type="ORF">ACFOY1_19535</name>
</gene>
<feature type="binding site" evidence="1">
    <location>
        <position position="171"/>
    </location>
    <ligand>
        <name>3-phosphoshikimate</name>
        <dbReference type="ChEBI" id="CHEBI:145989"/>
    </ligand>
</feature>
<name>A0ABV8P539_9BURK</name>
<dbReference type="PANTHER" id="PTHR21090">
    <property type="entry name" value="AROM/DEHYDROQUINATE SYNTHASE"/>
    <property type="match status" value="1"/>
</dbReference>
<dbReference type="RefSeq" id="WP_217962978.1">
    <property type="nucleotide sequence ID" value="NZ_JAHTBN010000001.1"/>
</dbReference>
<dbReference type="EC" id="2.5.1.19" evidence="1"/>
<dbReference type="HAMAP" id="MF_00210">
    <property type="entry name" value="EPSP_synth"/>
    <property type="match status" value="1"/>
</dbReference>
<dbReference type="PROSITE" id="PS00104">
    <property type="entry name" value="EPSP_SYNTHASE_1"/>
    <property type="match status" value="1"/>
</dbReference>
<feature type="binding site" evidence="1">
    <location>
        <position position="25"/>
    </location>
    <ligand>
        <name>phosphoenolpyruvate</name>
        <dbReference type="ChEBI" id="CHEBI:58702"/>
    </ligand>
</feature>
<dbReference type="EMBL" id="JBHSBV010000009">
    <property type="protein sequence ID" value="MFC4203148.1"/>
    <property type="molecule type" value="Genomic_DNA"/>
</dbReference>
<feature type="binding site" evidence="1">
    <location>
        <position position="400"/>
    </location>
    <ligand>
        <name>phosphoenolpyruvate</name>
        <dbReference type="ChEBI" id="CHEBI:58702"/>
    </ligand>
</feature>
<dbReference type="CDD" id="cd01556">
    <property type="entry name" value="EPSP_synthase"/>
    <property type="match status" value="1"/>
</dbReference>
<keyword evidence="1" id="KW-0057">Aromatic amino acid biosynthesis</keyword>
<feature type="binding site" evidence="1">
    <location>
        <position position="173"/>
    </location>
    <ligand>
        <name>phosphoenolpyruvate</name>
        <dbReference type="ChEBI" id="CHEBI:58702"/>
    </ligand>
</feature>
<keyword evidence="1" id="KW-0028">Amino-acid biosynthesis</keyword>